<reference evidence="1 2" key="1">
    <citation type="journal article" date="2019" name="Int. J. Syst. Evol. Microbiol.">
        <title>The Global Catalogue of Microorganisms (GCM) 10K type strain sequencing project: providing services to taxonomists for standard genome sequencing and annotation.</title>
        <authorList>
            <consortium name="The Broad Institute Genomics Platform"/>
            <consortium name="The Broad Institute Genome Sequencing Center for Infectious Disease"/>
            <person name="Wu L."/>
            <person name="Ma J."/>
        </authorList>
    </citation>
    <scope>NUCLEOTIDE SEQUENCE [LARGE SCALE GENOMIC DNA]</scope>
    <source>
        <strain evidence="1 2">JCM 14545</strain>
    </source>
</reference>
<dbReference type="GO" id="GO:0003677">
    <property type="term" value="F:DNA binding"/>
    <property type="evidence" value="ECO:0007669"/>
    <property type="project" value="UniProtKB-KW"/>
</dbReference>
<dbReference type="InterPro" id="IPR058532">
    <property type="entry name" value="YjbR/MT2646/Rv2570-like"/>
</dbReference>
<keyword evidence="1" id="KW-0238">DNA-binding</keyword>
<keyword evidence="2" id="KW-1185">Reference proteome</keyword>
<comment type="caution">
    <text evidence="1">The sequence shown here is derived from an EMBL/GenBank/DDBJ whole genome shotgun (WGS) entry which is preliminary data.</text>
</comment>
<gene>
    <name evidence="1" type="ORF">GCM10009754_24630</name>
</gene>
<organism evidence="1 2">
    <name type="scientific">Amycolatopsis minnesotensis</name>
    <dbReference type="NCBI Taxonomy" id="337894"/>
    <lineage>
        <taxon>Bacteria</taxon>
        <taxon>Bacillati</taxon>
        <taxon>Actinomycetota</taxon>
        <taxon>Actinomycetes</taxon>
        <taxon>Pseudonocardiales</taxon>
        <taxon>Pseudonocardiaceae</taxon>
        <taxon>Amycolatopsis</taxon>
    </lineage>
</organism>
<sequence>MATQDDARKLALSLPETVESQQFENADFRIRNKIFAALPGDTTLTVRITPDEQAELLAENPAAFHPAPGAWGQRGWTLVTLPEVDAEQVGELLTDAWRHLAPKRLRAEFDANLEQG</sequence>
<dbReference type="RefSeq" id="WP_344416930.1">
    <property type="nucleotide sequence ID" value="NZ_BAAANN010000008.1"/>
</dbReference>
<dbReference type="SUPFAM" id="SSF142906">
    <property type="entry name" value="YjbR-like"/>
    <property type="match status" value="1"/>
</dbReference>
<evidence type="ECO:0000313" key="1">
    <source>
        <dbReference type="EMBL" id="GAA1954279.1"/>
    </source>
</evidence>
<dbReference type="EMBL" id="BAAANN010000008">
    <property type="protein sequence ID" value="GAA1954279.1"/>
    <property type="molecule type" value="Genomic_DNA"/>
</dbReference>
<protein>
    <submittedName>
        <fullName evidence="1">MmcQ/YjbR family DNA-binding protein</fullName>
    </submittedName>
</protein>
<name>A0ABN2QKU6_9PSEU</name>
<dbReference type="InterPro" id="IPR038056">
    <property type="entry name" value="YjbR-like_sf"/>
</dbReference>
<evidence type="ECO:0000313" key="2">
    <source>
        <dbReference type="Proteomes" id="UP001501116"/>
    </source>
</evidence>
<dbReference type="Pfam" id="PF04237">
    <property type="entry name" value="YjbR"/>
    <property type="match status" value="1"/>
</dbReference>
<proteinExistence type="predicted"/>
<accession>A0ABN2QKU6</accession>
<dbReference type="Gene3D" id="3.90.1150.30">
    <property type="match status" value="1"/>
</dbReference>
<dbReference type="Proteomes" id="UP001501116">
    <property type="component" value="Unassembled WGS sequence"/>
</dbReference>